<comment type="caution">
    <text evidence="2">The sequence shown here is derived from an EMBL/GenBank/DDBJ whole genome shotgun (WGS) entry which is preliminary data.</text>
</comment>
<evidence type="ECO:0000256" key="1">
    <source>
        <dbReference type="SAM" id="Phobius"/>
    </source>
</evidence>
<evidence type="ECO:0000313" key="2">
    <source>
        <dbReference type="EMBL" id="MBH8555900.1"/>
    </source>
</evidence>
<gene>
    <name evidence="2" type="ORF">I8751_26870</name>
</gene>
<keyword evidence="3" id="KW-1185">Reference proteome</keyword>
<dbReference type="Proteomes" id="UP000599391">
    <property type="component" value="Unassembled WGS sequence"/>
</dbReference>
<keyword evidence="1" id="KW-0472">Membrane</keyword>
<keyword evidence="1" id="KW-0812">Transmembrane</keyword>
<proteinExistence type="predicted"/>
<dbReference type="AlphaFoldDB" id="A0A8J7HNX7"/>
<organism evidence="2 3">
    <name type="scientific">Atlanticothrix silvestris CENA357</name>
    <dbReference type="NCBI Taxonomy" id="1725252"/>
    <lineage>
        <taxon>Bacteria</taxon>
        <taxon>Bacillati</taxon>
        <taxon>Cyanobacteriota</taxon>
        <taxon>Cyanophyceae</taxon>
        <taxon>Nostocales</taxon>
        <taxon>Nodulariaceae</taxon>
        <taxon>Atlanticothrix</taxon>
        <taxon>Atlanticothrix silvestris</taxon>
    </lineage>
</organism>
<evidence type="ECO:0000313" key="3">
    <source>
        <dbReference type="Proteomes" id="UP000599391"/>
    </source>
</evidence>
<reference evidence="2 3" key="1">
    <citation type="journal article" date="2021" name="Int. J. Syst. Evol. Microbiol.">
        <title>Amazonocrinis nigriterrae gen. nov., sp. nov., Atlanticothrix silvestris gen. nov., sp. nov. and Dendronalium phyllosphericum gen. nov., sp. nov., nostocacean cyanobacteria from Brazilian environments.</title>
        <authorList>
            <person name="Alvarenga D.O."/>
            <person name="Andreote A.P.D."/>
            <person name="Branco L.H.Z."/>
            <person name="Delbaje E."/>
            <person name="Cruz R.B."/>
            <person name="Varani A.M."/>
            <person name="Fiore M.F."/>
        </authorList>
    </citation>
    <scope>NUCLEOTIDE SEQUENCE [LARGE SCALE GENOMIC DNA]</scope>
    <source>
        <strain evidence="2 3">CENA357</strain>
    </source>
</reference>
<sequence length="119" mass="13109">MVLQRKANKLIKSIVVYNKNQQDGFTINQLLIGLIAIGILAGIAIIQVWPKGQNPEIIKNAATQNLITFSKQAELEAGECANQDSDNNAYVDCTAKDKKTQLLSLECAYDKRGKSCKIK</sequence>
<keyword evidence="1" id="KW-1133">Transmembrane helix</keyword>
<dbReference type="RefSeq" id="WP_214442104.1">
    <property type="nucleotide sequence ID" value="NZ_JAECZB010000100.1"/>
</dbReference>
<protein>
    <submittedName>
        <fullName evidence="2">Uncharacterized protein</fullName>
    </submittedName>
</protein>
<dbReference type="EMBL" id="JAECZB010000100">
    <property type="protein sequence ID" value="MBH8555900.1"/>
    <property type="molecule type" value="Genomic_DNA"/>
</dbReference>
<name>A0A8J7HNX7_9CYAN</name>
<feature type="transmembrane region" description="Helical" evidence="1">
    <location>
        <begin position="30"/>
        <end position="49"/>
    </location>
</feature>
<accession>A0A8J7HNX7</accession>